<dbReference type="Proteomes" id="UP000694861">
    <property type="component" value="Linkage group LG6"/>
</dbReference>
<feature type="domain" description="DEAD-box RNA helicase Q" evidence="9">
    <location>
        <begin position="124"/>
        <end position="152"/>
    </location>
</feature>
<feature type="domain" description="Helicase ATP-binding" evidence="7">
    <location>
        <begin position="155"/>
        <end position="342"/>
    </location>
</feature>
<accession>A0ABM0PC42</accession>
<evidence type="ECO:0000259" key="9">
    <source>
        <dbReference type="PROSITE" id="PS51195"/>
    </source>
</evidence>
<gene>
    <name evidence="11" type="primary">LOC103336204</name>
</gene>
<reference evidence="11" key="2">
    <citation type="submission" date="2025-08" db="UniProtKB">
        <authorList>
            <consortium name="RefSeq"/>
        </authorList>
    </citation>
    <scope>IDENTIFICATION</scope>
</reference>
<dbReference type="RefSeq" id="XP_008237452.1">
    <property type="nucleotide sequence ID" value="XM_008239230.1"/>
</dbReference>
<dbReference type="GO" id="GO:0004386">
    <property type="term" value="F:helicase activity"/>
    <property type="evidence" value="ECO:0007669"/>
    <property type="project" value="UniProtKB-KW"/>
</dbReference>
<dbReference type="PANTHER" id="PTHR47960">
    <property type="entry name" value="DEAD-BOX ATP-DEPENDENT RNA HELICASE 50"/>
    <property type="match status" value="1"/>
</dbReference>
<feature type="domain" description="Helicase C-terminal" evidence="8">
    <location>
        <begin position="367"/>
        <end position="517"/>
    </location>
</feature>
<evidence type="ECO:0000256" key="2">
    <source>
        <dbReference type="ARBA" id="ARBA00022801"/>
    </source>
</evidence>
<evidence type="ECO:0000259" key="8">
    <source>
        <dbReference type="PROSITE" id="PS51194"/>
    </source>
</evidence>
<feature type="region of interest" description="Disordered" evidence="6">
    <location>
        <begin position="88"/>
        <end position="126"/>
    </location>
</feature>
<dbReference type="InterPro" id="IPR014001">
    <property type="entry name" value="Helicase_ATP-bd"/>
</dbReference>
<dbReference type="Gene3D" id="3.40.50.300">
    <property type="entry name" value="P-loop containing nucleotide triphosphate hydrolases"/>
    <property type="match status" value="2"/>
</dbReference>
<protein>
    <submittedName>
        <fullName evidence="11">DEAD-box ATP-dependent RNA helicase 39</fullName>
    </submittedName>
</protein>
<dbReference type="InterPro" id="IPR014014">
    <property type="entry name" value="RNA_helicase_DEAD_Q_motif"/>
</dbReference>
<evidence type="ECO:0000256" key="5">
    <source>
        <dbReference type="PROSITE-ProRule" id="PRU00552"/>
    </source>
</evidence>
<feature type="compositionally biased region" description="Basic and acidic residues" evidence="6">
    <location>
        <begin position="106"/>
        <end position="124"/>
    </location>
</feature>
<evidence type="ECO:0000256" key="6">
    <source>
        <dbReference type="SAM" id="MobiDB-lite"/>
    </source>
</evidence>
<dbReference type="PROSITE" id="PS51195">
    <property type="entry name" value="Q_MOTIF"/>
    <property type="match status" value="1"/>
</dbReference>
<name>A0ABM0PC42_PRUMU</name>
<evidence type="ECO:0000256" key="4">
    <source>
        <dbReference type="ARBA" id="ARBA00022840"/>
    </source>
</evidence>
<feature type="region of interest" description="Disordered" evidence="6">
    <location>
        <begin position="534"/>
        <end position="615"/>
    </location>
</feature>
<evidence type="ECO:0000256" key="3">
    <source>
        <dbReference type="ARBA" id="ARBA00022806"/>
    </source>
</evidence>
<dbReference type="PROSITE" id="PS51192">
    <property type="entry name" value="HELICASE_ATP_BIND_1"/>
    <property type="match status" value="1"/>
</dbReference>
<proteinExistence type="predicted"/>
<evidence type="ECO:0000313" key="11">
    <source>
        <dbReference type="RefSeq" id="XP_008237452.1"/>
    </source>
</evidence>
<feature type="compositionally biased region" description="Polar residues" evidence="6">
    <location>
        <begin position="90"/>
        <end position="102"/>
    </location>
</feature>
<dbReference type="Pfam" id="PF00271">
    <property type="entry name" value="Helicase_C"/>
    <property type="match status" value="1"/>
</dbReference>
<dbReference type="SMART" id="SM00490">
    <property type="entry name" value="HELICc"/>
    <property type="match status" value="1"/>
</dbReference>
<keyword evidence="10" id="KW-1185">Reference proteome</keyword>
<dbReference type="Pfam" id="PF00270">
    <property type="entry name" value="DEAD"/>
    <property type="match status" value="1"/>
</dbReference>
<reference evidence="10" key="1">
    <citation type="journal article" date="2012" name="Nat. Commun.">
        <title>The genome of Prunus mume.</title>
        <authorList>
            <person name="Zhang Q."/>
            <person name="Chen W."/>
            <person name="Sun L."/>
            <person name="Zhao F."/>
            <person name="Huang B."/>
            <person name="Yang W."/>
            <person name="Tao Y."/>
            <person name="Wang J."/>
            <person name="Yuan Z."/>
            <person name="Fan G."/>
            <person name="Xing Z."/>
            <person name="Han C."/>
            <person name="Pan H."/>
            <person name="Zhong X."/>
            <person name="Shi W."/>
            <person name="Liang X."/>
            <person name="Du D."/>
            <person name="Sun F."/>
            <person name="Xu Z."/>
            <person name="Hao R."/>
            <person name="Lv T."/>
            <person name="Lv Y."/>
            <person name="Zheng Z."/>
            <person name="Sun M."/>
            <person name="Luo L."/>
            <person name="Cai M."/>
            <person name="Gao Y."/>
            <person name="Wang J."/>
            <person name="Yin Y."/>
            <person name="Xu X."/>
            <person name="Cheng T."/>
            <person name="Wang J."/>
        </authorList>
    </citation>
    <scope>NUCLEOTIDE SEQUENCE [LARGE SCALE GENOMIC DNA]</scope>
</reference>
<keyword evidence="2" id="KW-0378">Hydrolase</keyword>
<keyword evidence="4" id="KW-0067">ATP-binding</keyword>
<evidence type="ECO:0000256" key="1">
    <source>
        <dbReference type="ARBA" id="ARBA00022741"/>
    </source>
</evidence>
<feature type="compositionally biased region" description="Polar residues" evidence="6">
    <location>
        <begin position="534"/>
        <end position="545"/>
    </location>
</feature>
<dbReference type="SMART" id="SM00487">
    <property type="entry name" value="DEXDc"/>
    <property type="match status" value="1"/>
</dbReference>
<evidence type="ECO:0000259" key="7">
    <source>
        <dbReference type="PROSITE" id="PS51192"/>
    </source>
</evidence>
<keyword evidence="3 11" id="KW-0347">Helicase</keyword>
<dbReference type="InterPro" id="IPR027417">
    <property type="entry name" value="P-loop_NTPase"/>
</dbReference>
<dbReference type="SUPFAM" id="SSF52540">
    <property type="entry name" value="P-loop containing nucleoside triphosphate hydrolases"/>
    <property type="match status" value="1"/>
</dbReference>
<dbReference type="PROSITE" id="PS51194">
    <property type="entry name" value="HELICASE_CTER"/>
    <property type="match status" value="1"/>
</dbReference>
<dbReference type="GeneID" id="103336204"/>
<dbReference type="CDD" id="cd18787">
    <property type="entry name" value="SF2_C_DEAD"/>
    <property type="match status" value="1"/>
</dbReference>
<organism evidence="10 11">
    <name type="scientific">Prunus mume</name>
    <name type="common">Japanese apricot</name>
    <name type="synonym">Armeniaca mume</name>
    <dbReference type="NCBI Taxonomy" id="102107"/>
    <lineage>
        <taxon>Eukaryota</taxon>
        <taxon>Viridiplantae</taxon>
        <taxon>Streptophyta</taxon>
        <taxon>Embryophyta</taxon>
        <taxon>Tracheophyta</taxon>
        <taxon>Spermatophyta</taxon>
        <taxon>Magnoliopsida</taxon>
        <taxon>eudicotyledons</taxon>
        <taxon>Gunneridae</taxon>
        <taxon>Pentapetalae</taxon>
        <taxon>rosids</taxon>
        <taxon>fabids</taxon>
        <taxon>Rosales</taxon>
        <taxon>Rosaceae</taxon>
        <taxon>Amygdaloideae</taxon>
        <taxon>Amygdaleae</taxon>
        <taxon>Prunus</taxon>
    </lineage>
</organism>
<evidence type="ECO:0000313" key="10">
    <source>
        <dbReference type="Proteomes" id="UP000694861"/>
    </source>
</evidence>
<dbReference type="CDD" id="cd00268">
    <property type="entry name" value="DEADc"/>
    <property type="match status" value="1"/>
</dbReference>
<feature type="compositionally biased region" description="Polar residues" evidence="6">
    <location>
        <begin position="606"/>
        <end position="615"/>
    </location>
</feature>
<sequence>MGGVARTLLTFSLSSNLLSLSRLPAAKRFSLIKLPKTTRVLTRFRPLCTATTTTISIPESAIEAEEQETQPLKHSLLLEKLRLRHLKSSAKPQTKTSANPNGPAQRESEDGLGKPENKKKREVENFGGSGLTEEVLAAVREMGIEVPTEIQCIGIPAVLEGKTVVLGSHTGSGKTLAYMLPLAQLLRRDEAENGIQMKPRRPRAVVLCPTRELSEQVFRVSKFVSHHARFRSTMVSGGGRLRPQEDSLNNPIEMVVGTPGRVLQHIEDGNLVYGDIKYVVLDEADTMFDRGFGPDIRKFLVPLKHRASKPDGQGFQTVLVSATMTKAVQTLIDEEFQGILHLRTSSLHKKIASARHDFIKLSGSENKLEALLQVLEPSLAKGNRVMVFCNTLSSSRAVDHFLNENQISTVNYHGEVPAEQRVENLKKFKSDDGDCPTLVCTDLAARGLDLDVDHVIMFDFPLNSIDYLHRTGRTARMGAKGKVTSLVAKKNLMLANRIEEAIKKNESLESLSVDSVQRDIARSRIAPLKGNLVRVSNQKNKSRSASAPAKFGKASFQASKSVKPSNASTSRKASSSASSSRKASSSPSNSRKASSSGKRQPESRRSSVVKSTASKLSVVGFRGRASWSDKRESVASS</sequence>
<keyword evidence="1" id="KW-0547">Nucleotide-binding</keyword>
<feature type="compositionally biased region" description="Low complexity" evidence="6">
    <location>
        <begin position="564"/>
        <end position="596"/>
    </location>
</feature>
<dbReference type="InterPro" id="IPR011545">
    <property type="entry name" value="DEAD/DEAH_box_helicase_dom"/>
</dbReference>
<dbReference type="InterPro" id="IPR001650">
    <property type="entry name" value="Helicase_C-like"/>
</dbReference>
<dbReference type="InterPro" id="IPR044742">
    <property type="entry name" value="DEAD/DEAH_RhlB"/>
</dbReference>
<feature type="short sequence motif" description="Q motif" evidence="5">
    <location>
        <begin position="124"/>
        <end position="152"/>
    </location>
</feature>